<evidence type="ECO:0000313" key="2">
    <source>
        <dbReference type="Proteomes" id="UP000326396"/>
    </source>
</evidence>
<dbReference type="OrthoDB" id="1930051at2759"/>
<dbReference type="Proteomes" id="UP000326396">
    <property type="component" value="Unassembled WGS sequence"/>
</dbReference>
<evidence type="ECO:0000313" key="1">
    <source>
        <dbReference type="EMBL" id="KAD1605697.1"/>
    </source>
</evidence>
<name>A0A5N6LHG3_9ASTR</name>
<comment type="caution">
    <text evidence="1">The sequence shown here is derived from an EMBL/GenBank/DDBJ whole genome shotgun (WGS) entry which is preliminary data.</text>
</comment>
<dbReference type="PANTHER" id="PTHR35737:SF1">
    <property type="entry name" value="CRYPTIC LOCI REGULATOR"/>
    <property type="match status" value="1"/>
</dbReference>
<keyword evidence="2" id="KW-1185">Reference proteome</keyword>
<gene>
    <name evidence="1" type="ORF">E3N88_42572</name>
</gene>
<organism evidence="1 2">
    <name type="scientific">Mikania micrantha</name>
    <name type="common">bitter vine</name>
    <dbReference type="NCBI Taxonomy" id="192012"/>
    <lineage>
        <taxon>Eukaryota</taxon>
        <taxon>Viridiplantae</taxon>
        <taxon>Streptophyta</taxon>
        <taxon>Embryophyta</taxon>
        <taxon>Tracheophyta</taxon>
        <taxon>Spermatophyta</taxon>
        <taxon>Magnoliopsida</taxon>
        <taxon>eudicotyledons</taxon>
        <taxon>Gunneridae</taxon>
        <taxon>Pentapetalae</taxon>
        <taxon>asterids</taxon>
        <taxon>campanulids</taxon>
        <taxon>Asterales</taxon>
        <taxon>Asteraceae</taxon>
        <taxon>Asteroideae</taxon>
        <taxon>Heliantheae alliance</taxon>
        <taxon>Eupatorieae</taxon>
        <taxon>Mikania</taxon>
    </lineage>
</organism>
<dbReference type="EMBL" id="SZYD01000639">
    <property type="protein sequence ID" value="KAD1605697.1"/>
    <property type="molecule type" value="Genomic_DNA"/>
</dbReference>
<sequence length="173" mass="19855">MEVNEEDWELVNDDGFIYWRPKRQRLDSTATIAIEPSDPAAESSARKERKKKVLLKLKSKYQQEIHHWELLSNNLKALQDRTQNQPPPTALPESDHTVSIFPENSPDSTYRELTDALLAQVESQEATISEISRLCDVAEALCDAEEQRVKQPFLDLPIWEASPKELITSLLEE</sequence>
<accession>A0A5N6LHG3</accession>
<reference evidence="1 2" key="1">
    <citation type="submission" date="2019-05" db="EMBL/GenBank/DDBJ databases">
        <title>Mikania micrantha, genome provides insights into the molecular mechanism of rapid growth.</title>
        <authorList>
            <person name="Liu B."/>
        </authorList>
    </citation>
    <scope>NUCLEOTIDE SEQUENCE [LARGE SCALE GENOMIC DNA]</scope>
    <source>
        <strain evidence="1">NLD-2019</strain>
        <tissue evidence="1">Leaf</tissue>
    </source>
</reference>
<protein>
    <submittedName>
        <fullName evidence="1">Uncharacterized protein</fullName>
    </submittedName>
</protein>
<dbReference type="PANTHER" id="PTHR35737">
    <property type="entry name" value="CRYPTIC LOCI REGULATOR"/>
    <property type="match status" value="1"/>
</dbReference>
<dbReference type="AlphaFoldDB" id="A0A5N6LHG3"/>
<proteinExistence type="predicted"/>